<dbReference type="Pfam" id="PF07980">
    <property type="entry name" value="SusD_RagB"/>
    <property type="match status" value="1"/>
</dbReference>
<dbReference type="Pfam" id="PF14322">
    <property type="entry name" value="SusD-like_3"/>
    <property type="match status" value="1"/>
</dbReference>
<dbReference type="OrthoDB" id="5694214at2"/>
<name>A0A1K1NSY8_9BACT</name>
<reference evidence="8 10" key="1">
    <citation type="submission" date="2016-11" db="EMBL/GenBank/DDBJ databases">
        <authorList>
            <person name="Jaros S."/>
            <person name="Januszkiewicz K."/>
            <person name="Wedrychowicz H."/>
        </authorList>
    </citation>
    <scope>NUCLEOTIDE SEQUENCE [LARGE SCALE GENOMIC DNA]</scope>
    <source>
        <strain evidence="8 10">DSM 784</strain>
    </source>
</reference>
<dbReference type="EMBL" id="FPIZ01000004">
    <property type="protein sequence ID" value="SFW37534.1"/>
    <property type="molecule type" value="Genomic_DNA"/>
</dbReference>
<dbReference type="InterPro" id="IPR011990">
    <property type="entry name" value="TPR-like_helical_dom_sf"/>
</dbReference>
<proteinExistence type="inferred from homology"/>
<keyword evidence="4" id="KW-0472">Membrane</keyword>
<reference evidence="9 11" key="2">
    <citation type="submission" date="2023-11" db="EMBL/GenBank/DDBJ databases">
        <title>MicrobeMod: A computational toolkit for identifying prokaryotic methylation and restriction-modification with nanopore sequencing.</title>
        <authorList>
            <person name="Crits-Christoph A."/>
            <person name="Kang S.C."/>
            <person name="Lee H."/>
            <person name="Ostrov N."/>
        </authorList>
    </citation>
    <scope>NUCLEOTIDE SEQUENCE [LARGE SCALE GENOMIC DNA]</scope>
    <source>
        <strain evidence="9 11">ATCC 23090</strain>
    </source>
</reference>
<evidence type="ECO:0000256" key="1">
    <source>
        <dbReference type="ARBA" id="ARBA00004442"/>
    </source>
</evidence>
<dbReference type="Proteomes" id="UP000183788">
    <property type="component" value="Unassembled WGS sequence"/>
</dbReference>
<dbReference type="RefSeq" id="WP_072358325.1">
    <property type="nucleotide sequence ID" value="NZ_CBHWAX010000049.1"/>
</dbReference>
<dbReference type="EMBL" id="CP140154">
    <property type="protein sequence ID" value="WQG87767.1"/>
    <property type="molecule type" value="Genomic_DNA"/>
</dbReference>
<keyword evidence="5" id="KW-0998">Cell outer membrane</keyword>
<comment type="similarity">
    <text evidence="2">Belongs to the SusD family.</text>
</comment>
<dbReference type="Proteomes" id="UP001326715">
    <property type="component" value="Chromosome"/>
</dbReference>
<organism evidence="8 10">
    <name type="scientific">Chitinophaga sancti</name>
    <dbReference type="NCBI Taxonomy" id="1004"/>
    <lineage>
        <taxon>Bacteria</taxon>
        <taxon>Pseudomonadati</taxon>
        <taxon>Bacteroidota</taxon>
        <taxon>Chitinophagia</taxon>
        <taxon>Chitinophagales</taxon>
        <taxon>Chitinophagaceae</taxon>
        <taxon>Chitinophaga</taxon>
    </lineage>
</organism>
<keyword evidence="3" id="KW-0732">Signal</keyword>
<dbReference type="GO" id="GO:0009279">
    <property type="term" value="C:cell outer membrane"/>
    <property type="evidence" value="ECO:0007669"/>
    <property type="project" value="UniProtKB-SubCell"/>
</dbReference>
<feature type="domain" description="RagB/SusD" evidence="6">
    <location>
        <begin position="290"/>
        <end position="628"/>
    </location>
</feature>
<keyword evidence="11" id="KW-1185">Reference proteome</keyword>
<comment type="subcellular location">
    <subcellularLocation>
        <location evidence="1">Cell outer membrane</location>
    </subcellularLocation>
</comment>
<evidence type="ECO:0000256" key="4">
    <source>
        <dbReference type="ARBA" id="ARBA00023136"/>
    </source>
</evidence>
<dbReference type="InterPro" id="IPR012944">
    <property type="entry name" value="SusD_RagB_dom"/>
</dbReference>
<dbReference type="Gene3D" id="1.25.40.390">
    <property type="match status" value="1"/>
</dbReference>
<evidence type="ECO:0000313" key="11">
    <source>
        <dbReference type="Proteomes" id="UP001326715"/>
    </source>
</evidence>
<dbReference type="SUPFAM" id="SSF48452">
    <property type="entry name" value="TPR-like"/>
    <property type="match status" value="1"/>
</dbReference>
<dbReference type="AlphaFoldDB" id="A0A1K1NSY8"/>
<dbReference type="PROSITE" id="PS51257">
    <property type="entry name" value="PROKAR_LIPOPROTEIN"/>
    <property type="match status" value="1"/>
</dbReference>
<feature type="domain" description="SusD-like N-terminal" evidence="7">
    <location>
        <begin position="23"/>
        <end position="215"/>
    </location>
</feature>
<protein>
    <submittedName>
        <fullName evidence="9">RagB/SusD family nutrient uptake outer membrane protein</fullName>
    </submittedName>
    <submittedName>
        <fullName evidence="8">Starch-binding associating with outer membrane</fullName>
    </submittedName>
</protein>
<evidence type="ECO:0000259" key="7">
    <source>
        <dbReference type="Pfam" id="PF14322"/>
    </source>
</evidence>
<evidence type="ECO:0000313" key="10">
    <source>
        <dbReference type="Proteomes" id="UP000183788"/>
    </source>
</evidence>
<evidence type="ECO:0000313" key="9">
    <source>
        <dbReference type="EMBL" id="WQG87767.1"/>
    </source>
</evidence>
<sequence length="630" mass="69922">MRKYLLIISAALVFVFGCKKDADFLQTDPTNVLTDEAVWKSEGLVLSVLADLYNRYVDQQTITNWVEFTNFDEAFPSQASEYWRVQQIDYPYGWWSMWDYGQMRDLNLFIQKCSAASALSEDARSRFLGEARFLRAALYFEMVKRMGGVPLITEPMTYNFSGDPTYLQHARAKESEVYDFIIAEMDTIKTMLPDDRGIQARATKGVALAMQARAALYAASIAKYGAGTPSVSTPGGEVGIPADKANAYYTKALAAAQELINGGKYALYQKKAEDLQDNFAATFYDKSNNPEVIFAQDFKLKSGKVQGWTIVNQPWSSAEEQQGGRVNPSLNLAEQYEKLDNTYAPFATNSGSDYIYYDKPGDIFAGRDARLGGTIMLPGSKFKGKDLDIWAGIMYWNNGAFSVISGDTYGEIGNIPGGPTGVQVVGTDGPIDGKEYSAQTGFLVRKFMDPTIGSGQLGTQSEVWWVRYRYAEVLLNAAEAAFELNQPAVAAGYMNTVRARAGLTTPLAATDITFDRIVHERKVELAFEGHELFDNKRWRLAHKVWNGESISASDVVSNIGKADKLSTQIYGLWPYKIYNPGNANNGKYVFKVVKSANVTASHRFNLGNYYSSISADILSNNPKLVKNPNQ</sequence>
<evidence type="ECO:0000313" key="8">
    <source>
        <dbReference type="EMBL" id="SFW37534.1"/>
    </source>
</evidence>
<dbReference type="InterPro" id="IPR033985">
    <property type="entry name" value="SusD-like_N"/>
</dbReference>
<gene>
    <name evidence="8" type="ORF">SAMN05661012_01398</name>
    <name evidence="9" type="ORF">SR876_22825</name>
</gene>
<evidence type="ECO:0000256" key="3">
    <source>
        <dbReference type="ARBA" id="ARBA00022729"/>
    </source>
</evidence>
<accession>A0A1K1NSY8</accession>
<evidence type="ECO:0000259" key="6">
    <source>
        <dbReference type="Pfam" id="PF07980"/>
    </source>
</evidence>
<evidence type="ECO:0000256" key="2">
    <source>
        <dbReference type="ARBA" id="ARBA00006275"/>
    </source>
</evidence>
<evidence type="ECO:0000256" key="5">
    <source>
        <dbReference type="ARBA" id="ARBA00023237"/>
    </source>
</evidence>
<dbReference type="STRING" id="1004.SAMN05661012_01398"/>